<evidence type="ECO:0000313" key="2">
    <source>
        <dbReference type="EMBL" id="KPV76597.1"/>
    </source>
</evidence>
<keyword evidence="3" id="KW-1185">Reference proteome</keyword>
<dbReference type="RefSeq" id="XP_018272646.1">
    <property type="nucleotide sequence ID" value="XM_018414136.1"/>
</dbReference>
<name>A0A194S7M9_RHOGW</name>
<dbReference type="OrthoDB" id="2533178at2759"/>
<gene>
    <name evidence="2" type="ORF">RHOBADRAFT_42941</name>
</gene>
<dbReference type="AlphaFoldDB" id="A0A194S7M9"/>
<dbReference type="Proteomes" id="UP000053890">
    <property type="component" value="Unassembled WGS sequence"/>
</dbReference>
<feature type="compositionally biased region" description="Low complexity" evidence="1">
    <location>
        <begin position="47"/>
        <end position="57"/>
    </location>
</feature>
<evidence type="ECO:0000313" key="3">
    <source>
        <dbReference type="Proteomes" id="UP000053890"/>
    </source>
</evidence>
<reference evidence="2 3" key="1">
    <citation type="journal article" date="2015" name="Front. Microbiol.">
        <title>Genome sequence of the plant growth promoting endophytic yeast Rhodotorula graminis WP1.</title>
        <authorList>
            <person name="Firrincieli A."/>
            <person name="Otillar R."/>
            <person name="Salamov A."/>
            <person name="Schmutz J."/>
            <person name="Khan Z."/>
            <person name="Redman R.S."/>
            <person name="Fleck N.D."/>
            <person name="Lindquist E."/>
            <person name="Grigoriev I.V."/>
            <person name="Doty S.L."/>
        </authorList>
    </citation>
    <scope>NUCLEOTIDE SEQUENCE [LARGE SCALE GENOMIC DNA]</scope>
    <source>
        <strain evidence="2 3">WP1</strain>
    </source>
</reference>
<feature type="region of interest" description="Disordered" evidence="1">
    <location>
        <begin position="1"/>
        <end position="75"/>
    </location>
</feature>
<dbReference type="GeneID" id="28974584"/>
<proteinExistence type="predicted"/>
<evidence type="ECO:0000256" key="1">
    <source>
        <dbReference type="SAM" id="MobiDB-lite"/>
    </source>
</evidence>
<organism evidence="2 3">
    <name type="scientific">Rhodotorula graminis (strain WP1)</name>
    <dbReference type="NCBI Taxonomy" id="578459"/>
    <lineage>
        <taxon>Eukaryota</taxon>
        <taxon>Fungi</taxon>
        <taxon>Dikarya</taxon>
        <taxon>Basidiomycota</taxon>
        <taxon>Pucciniomycotina</taxon>
        <taxon>Microbotryomycetes</taxon>
        <taxon>Sporidiobolales</taxon>
        <taxon>Sporidiobolaceae</taxon>
        <taxon>Rhodotorula</taxon>
    </lineage>
</organism>
<dbReference type="OMA" id="IPQFIDI"/>
<protein>
    <submittedName>
        <fullName evidence="2">Uncharacterized protein</fullName>
    </submittedName>
</protein>
<accession>A0A194S7M9</accession>
<dbReference type="EMBL" id="KQ474076">
    <property type="protein sequence ID" value="KPV76597.1"/>
    <property type="molecule type" value="Genomic_DNA"/>
</dbReference>
<sequence>MSTVAAIPIRPSNGDRHAPVLSTLDPSFSPASLHLQPWTSPSPLPSTSPSQGYSPSSSPSPPPLGHSPRPAFAVPMGSRCEKVPYDGPGTAIYVRQPTRAQLRDNNSLFGSSSRPYYFQDPQNKPRIPQFIDIDGKECGVRWIYVDPKAREQPSEDMREDEAGCSIM</sequence>